<feature type="transmembrane region" description="Helical" evidence="1">
    <location>
        <begin position="72"/>
        <end position="89"/>
    </location>
</feature>
<organism evidence="2 3">
    <name type="scientific">Hominifimenecus microfluidus</name>
    <dbReference type="NCBI Taxonomy" id="2885348"/>
    <lineage>
        <taxon>Bacteria</taxon>
        <taxon>Bacillati</taxon>
        <taxon>Bacillota</taxon>
        <taxon>Clostridia</taxon>
        <taxon>Lachnospirales</taxon>
        <taxon>Lachnospiraceae</taxon>
        <taxon>Hominifimenecus</taxon>
    </lineage>
</organism>
<dbReference type="EMBL" id="JAJEQR010000003">
    <property type="protein sequence ID" value="MCC2229627.1"/>
    <property type="molecule type" value="Genomic_DNA"/>
</dbReference>
<dbReference type="Proteomes" id="UP001198182">
    <property type="component" value="Unassembled WGS sequence"/>
</dbReference>
<proteinExistence type="predicted"/>
<protein>
    <submittedName>
        <fullName evidence="2">Uncharacterized protein</fullName>
    </submittedName>
</protein>
<name>A0AAE3JEA1_9FIRM</name>
<feature type="transmembrane region" description="Helical" evidence="1">
    <location>
        <begin position="95"/>
        <end position="120"/>
    </location>
</feature>
<comment type="caution">
    <text evidence="2">The sequence shown here is derived from an EMBL/GenBank/DDBJ whole genome shotgun (WGS) entry which is preliminary data.</text>
</comment>
<keyword evidence="1" id="KW-0812">Transmembrane</keyword>
<evidence type="ECO:0000256" key="1">
    <source>
        <dbReference type="SAM" id="Phobius"/>
    </source>
</evidence>
<keyword evidence="3" id="KW-1185">Reference proteome</keyword>
<keyword evidence="1" id="KW-1133">Transmembrane helix</keyword>
<evidence type="ECO:0000313" key="2">
    <source>
        <dbReference type="EMBL" id="MCC2229627.1"/>
    </source>
</evidence>
<reference evidence="2" key="1">
    <citation type="submission" date="2021-10" db="EMBL/GenBank/DDBJ databases">
        <title>Anaerobic single-cell dispensing facilitates the cultivation of human gut bacteria.</title>
        <authorList>
            <person name="Afrizal A."/>
        </authorList>
    </citation>
    <scope>NUCLEOTIDE SEQUENCE</scope>
    <source>
        <strain evidence="2">CLA-AA-H215</strain>
    </source>
</reference>
<keyword evidence="1" id="KW-0472">Membrane</keyword>
<gene>
    <name evidence="2" type="ORF">LKD81_01245</name>
</gene>
<evidence type="ECO:0000313" key="3">
    <source>
        <dbReference type="Proteomes" id="UP001198182"/>
    </source>
</evidence>
<dbReference type="RefSeq" id="WP_308452414.1">
    <property type="nucleotide sequence ID" value="NZ_JAJEQR010000003.1"/>
</dbReference>
<accession>A0AAE3JEA1</accession>
<sequence length="302" mass="34562">MRNIFGIDLDHNRPGKDKTLYDVMDGQKFRVTGAAGKLAKLHERYAERIPEKHAADHISEAAYQIGRSCMKILRFYPLILLILALIWFQDLNSRPLHTILILLIPAFVLLAVLLLCLVLGKICVPKTVGRTPGFDSKQLMQDYEKELKKLLAIPDSAERIDIFCFTYQWKSGKAVQRKNRTGRVFTNMEYFAYMKEGKLFLTDGHDLFEIPKAAITSIEHLEEKGNASFPSWNKEQPYTDAAYARYRVKKGVDNYYMPLAAVYQVEVKNRPEPFGFFVAGYDVEALCRVLGRPAPKLPIPKN</sequence>
<dbReference type="AlphaFoldDB" id="A0AAE3JEA1"/>